<dbReference type="GO" id="GO:0000981">
    <property type="term" value="F:DNA-binding transcription factor activity, RNA polymerase II-specific"/>
    <property type="evidence" value="ECO:0007669"/>
    <property type="project" value="InterPro"/>
</dbReference>
<dbReference type="InterPro" id="IPR036864">
    <property type="entry name" value="Zn2-C6_fun-type_DNA-bd_sf"/>
</dbReference>
<reference evidence="8" key="1">
    <citation type="journal article" date="2015" name="Genome Announc.">
        <title>Draft genome sequence of the fungus Penicillium brasilianum MG11.</title>
        <authorList>
            <person name="Horn F."/>
            <person name="Linde J."/>
            <person name="Mattern D.J."/>
            <person name="Walther G."/>
            <person name="Guthke R."/>
            <person name="Brakhage A.A."/>
            <person name="Valiante V."/>
        </authorList>
    </citation>
    <scope>NUCLEOTIDE SEQUENCE [LARGE SCALE GENOMIC DNA]</scope>
    <source>
        <strain evidence="8">MG11</strain>
    </source>
</reference>
<dbReference type="SMART" id="SM00066">
    <property type="entry name" value="GAL4"/>
    <property type="match status" value="1"/>
</dbReference>
<keyword evidence="3" id="KW-0804">Transcription</keyword>
<dbReference type="STRING" id="104259.A0A0F7TVN0"/>
<dbReference type="PROSITE" id="PS50048">
    <property type="entry name" value="ZN2_CY6_FUNGAL_2"/>
    <property type="match status" value="1"/>
</dbReference>
<dbReference type="InterPro" id="IPR001138">
    <property type="entry name" value="Zn2Cys6_DnaBD"/>
</dbReference>
<keyword evidence="1" id="KW-0805">Transcription regulation</keyword>
<proteinExistence type="predicted"/>
<sequence>MVLYFEGAYEQNEGRHKSRLSLRNSFFLNLVFFNKIKAMAPSDTKRKDAPSARHRSHKGCWTCKRKRIQCDETRPGCQRCSSRGVTCEGYEIRLRWGAGIASRGRYSGAEKPVKEFIPPPSKRRWDLRDKGEQREEGDHQGQPVLLFSSSSSDVRSMAHLNQPVHERPTVNILNVPYGDNQNDYIHIKKHFELPVSMRDIESAQEHLLGRRSTQYSKNMTGGRAILA</sequence>
<gene>
    <name evidence="7" type="ORF">PMG11_09287</name>
</gene>
<dbReference type="PROSITE" id="PS00463">
    <property type="entry name" value="ZN2_CY6_FUNGAL_1"/>
    <property type="match status" value="1"/>
</dbReference>
<evidence type="ECO:0000256" key="1">
    <source>
        <dbReference type="ARBA" id="ARBA00023015"/>
    </source>
</evidence>
<evidence type="ECO:0000256" key="4">
    <source>
        <dbReference type="ARBA" id="ARBA00023242"/>
    </source>
</evidence>
<dbReference type="PANTHER" id="PTHR31069:SF32">
    <property type="entry name" value="ARGININE METABOLISM REGULATION PROTEIN II"/>
    <property type="match status" value="1"/>
</dbReference>
<evidence type="ECO:0000259" key="6">
    <source>
        <dbReference type="PROSITE" id="PS50048"/>
    </source>
</evidence>
<accession>A0A0F7TVN0</accession>
<dbReference type="GO" id="GO:0003677">
    <property type="term" value="F:DNA binding"/>
    <property type="evidence" value="ECO:0007669"/>
    <property type="project" value="UniProtKB-KW"/>
</dbReference>
<name>A0A0F7TVN0_PENBI</name>
<feature type="region of interest" description="Disordered" evidence="5">
    <location>
        <begin position="109"/>
        <end position="145"/>
    </location>
</feature>
<dbReference type="Pfam" id="PF00172">
    <property type="entry name" value="Zn_clus"/>
    <property type="match status" value="1"/>
</dbReference>
<keyword evidence="8" id="KW-1185">Reference proteome</keyword>
<evidence type="ECO:0000313" key="7">
    <source>
        <dbReference type="EMBL" id="CEJ60724.1"/>
    </source>
</evidence>
<keyword evidence="2" id="KW-0238">DNA-binding</keyword>
<dbReference type="EMBL" id="CDHK01000009">
    <property type="protein sequence ID" value="CEJ60724.1"/>
    <property type="molecule type" value="Genomic_DNA"/>
</dbReference>
<dbReference type="InterPro" id="IPR050675">
    <property type="entry name" value="OAF3"/>
</dbReference>
<evidence type="ECO:0000313" key="8">
    <source>
        <dbReference type="Proteomes" id="UP000042958"/>
    </source>
</evidence>
<organism evidence="7 8">
    <name type="scientific">Penicillium brasilianum</name>
    <dbReference type="NCBI Taxonomy" id="104259"/>
    <lineage>
        <taxon>Eukaryota</taxon>
        <taxon>Fungi</taxon>
        <taxon>Dikarya</taxon>
        <taxon>Ascomycota</taxon>
        <taxon>Pezizomycotina</taxon>
        <taxon>Eurotiomycetes</taxon>
        <taxon>Eurotiomycetidae</taxon>
        <taxon>Eurotiales</taxon>
        <taxon>Aspergillaceae</taxon>
        <taxon>Penicillium</taxon>
    </lineage>
</organism>
<dbReference type="Gene3D" id="4.10.240.10">
    <property type="entry name" value="Zn(2)-C6 fungal-type DNA-binding domain"/>
    <property type="match status" value="1"/>
</dbReference>
<protein>
    <recommendedName>
        <fullName evidence="6">Zn(2)-C6 fungal-type domain-containing protein</fullName>
    </recommendedName>
</protein>
<dbReference type="PANTHER" id="PTHR31069">
    <property type="entry name" value="OLEATE-ACTIVATED TRANSCRIPTION FACTOR 1-RELATED"/>
    <property type="match status" value="1"/>
</dbReference>
<evidence type="ECO:0000256" key="3">
    <source>
        <dbReference type="ARBA" id="ARBA00023163"/>
    </source>
</evidence>
<dbReference type="OrthoDB" id="3477330at2759"/>
<feature type="domain" description="Zn(2)-C6 fungal-type" evidence="6">
    <location>
        <begin position="59"/>
        <end position="87"/>
    </location>
</feature>
<dbReference type="CDD" id="cd00067">
    <property type="entry name" value="GAL4"/>
    <property type="match status" value="1"/>
</dbReference>
<dbReference type="SUPFAM" id="SSF57701">
    <property type="entry name" value="Zn2/Cys6 DNA-binding domain"/>
    <property type="match status" value="1"/>
</dbReference>
<evidence type="ECO:0000256" key="5">
    <source>
        <dbReference type="SAM" id="MobiDB-lite"/>
    </source>
</evidence>
<feature type="compositionally biased region" description="Basic and acidic residues" evidence="5">
    <location>
        <begin position="123"/>
        <end position="139"/>
    </location>
</feature>
<dbReference type="AlphaFoldDB" id="A0A0F7TVN0"/>
<evidence type="ECO:0000256" key="2">
    <source>
        <dbReference type="ARBA" id="ARBA00023125"/>
    </source>
</evidence>
<dbReference type="Proteomes" id="UP000042958">
    <property type="component" value="Unassembled WGS sequence"/>
</dbReference>
<keyword evidence="4" id="KW-0539">Nucleus</keyword>
<dbReference type="GO" id="GO:0008270">
    <property type="term" value="F:zinc ion binding"/>
    <property type="evidence" value="ECO:0007669"/>
    <property type="project" value="InterPro"/>
</dbReference>